<evidence type="ECO:0000313" key="3">
    <source>
        <dbReference type="Proteomes" id="UP000317715"/>
    </source>
</evidence>
<dbReference type="RefSeq" id="WP_141284476.1">
    <property type="nucleotide sequence ID" value="NZ_BJMD01000016.1"/>
</dbReference>
<keyword evidence="3" id="KW-1185">Reference proteome</keyword>
<proteinExistence type="predicted"/>
<comment type="caution">
    <text evidence="2">The sequence shown here is derived from an EMBL/GenBank/DDBJ whole genome shotgun (WGS) entry which is preliminary data.</text>
</comment>
<sequence length="136" mass="14779">MAPVSQLAIAYPFLTVLWLAAAMATSPGYEFPGTILFLMIAPSFVMGMGVVVGLPVRLNRRLSRWWLGNWPIYIVIAAAGAGLMIAGFNTPERQIGVVDGMPYDVTTRHTGLVLSGCFVLTFLAVNAGRRPPRQDR</sequence>
<dbReference type="EMBL" id="BJMD01000016">
    <property type="protein sequence ID" value="GEB19995.1"/>
    <property type="molecule type" value="Genomic_DNA"/>
</dbReference>
<reference evidence="2 3" key="1">
    <citation type="submission" date="2019-06" db="EMBL/GenBank/DDBJ databases">
        <title>Whole genome shotgun sequence of Paenarthrobacter aurescens NBRC 12136.</title>
        <authorList>
            <person name="Hosoyama A."/>
            <person name="Uohara A."/>
            <person name="Ohji S."/>
            <person name="Ichikawa N."/>
        </authorList>
    </citation>
    <scope>NUCLEOTIDE SEQUENCE [LARGE SCALE GENOMIC DNA]</scope>
    <source>
        <strain evidence="2 3">NBRC 12136</strain>
    </source>
</reference>
<organism evidence="2 3">
    <name type="scientific">Paenarthrobacter aurescens</name>
    <name type="common">Arthrobacter aurescens</name>
    <dbReference type="NCBI Taxonomy" id="43663"/>
    <lineage>
        <taxon>Bacteria</taxon>
        <taxon>Bacillati</taxon>
        <taxon>Actinomycetota</taxon>
        <taxon>Actinomycetes</taxon>
        <taxon>Micrococcales</taxon>
        <taxon>Micrococcaceae</taxon>
        <taxon>Paenarthrobacter</taxon>
    </lineage>
</organism>
<feature type="transmembrane region" description="Helical" evidence="1">
    <location>
        <begin position="34"/>
        <end position="58"/>
    </location>
</feature>
<dbReference type="AlphaFoldDB" id="A0A4Y3NHR6"/>
<keyword evidence="1" id="KW-0812">Transmembrane</keyword>
<evidence type="ECO:0000313" key="2">
    <source>
        <dbReference type="EMBL" id="GEB19995.1"/>
    </source>
</evidence>
<keyword evidence="1" id="KW-1133">Transmembrane helix</keyword>
<dbReference type="OrthoDB" id="4955283at2"/>
<name>A0A4Y3NHR6_PAEAU</name>
<gene>
    <name evidence="2" type="ORF">AAU01_27500</name>
</gene>
<feature type="transmembrane region" description="Helical" evidence="1">
    <location>
        <begin position="109"/>
        <end position="128"/>
    </location>
</feature>
<evidence type="ECO:0000256" key="1">
    <source>
        <dbReference type="SAM" id="Phobius"/>
    </source>
</evidence>
<accession>A0A4Y3NHR6</accession>
<dbReference type="Proteomes" id="UP000317715">
    <property type="component" value="Unassembled WGS sequence"/>
</dbReference>
<protein>
    <submittedName>
        <fullName evidence="2">Uncharacterized protein</fullName>
    </submittedName>
</protein>
<feature type="transmembrane region" description="Helical" evidence="1">
    <location>
        <begin position="70"/>
        <end position="89"/>
    </location>
</feature>
<keyword evidence="1" id="KW-0472">Membrane</keyword>